<dbReference type="FunFam" id="2.60.40.10:FF:000005">
    <property type="entry name" value="Neuronal cell adhesion molecule"/>
    <property type="match status" value="1"/>
</dbReference>
<evidence type="ECO:0000256" key="2">
    <source>
        <dbReference type="ARBA" id="ARBA00022475"/>
    </source>
</evidence>
<name>A0AAD7ZBB8_DIPPU</name>
<feature type="domain" description="Ig-like" evidence="14">
    <location>
        <begin position="904"/>
        <end position="992"/>
    </location>
</feature>
<evidence type="ECO:0000256" key="10">
    <source>
        <dbReference type="ARBA" id="ARBA00023180"/>
    </source>
</evidence>
<dbReference type="GO" id="GO:0005634">
    <property type="term" value="C:nucleus"/>
    <property type="evidence" value="ECO:0007669"/>
    <property type="project" value="InterPro"/>
</dbReference>
<dbReference type="InterPro" id="IPR004092">
    <property type="entry name" value="Mbt"/>
</dbReference>
<comment type="caution">
    <text evidence="15">The sequence shown here is derived from an EMBL/GenBank/DDBJ whole genome shotgun (WGS) entry which is preliminary data.</text>
</comment>
<dbReference type="CDD" id="cd20978">
    <property type="entry name" value="IgI_4_hemolin-like"/>
    <property type="match status" value="1"/>
</dbReference>
<reference evidence="15" key="1">
    <citation type="journal article" date="2023" name="IScience">
        <title>Live-bearing cockroach genome reveals convergent evolutionary mechanisms linked to viviparity in insects and beyond.</title>
        <authorList>
            <person name="Fouks B."/>
            <person name="Harrison M.C."/>
            <person name="Mikhailova A.A."/>
            <person name="Marchal E."/>
            <person name="English S."/>
            <person name="Carruthers M."/>
            <person name="Jennings E.C."/>
            <person name="Chiamaka E.L."/>
            <person name="Frigard R.A."/>
            <person name="Pippel M."/>
            <person name="Attardo G.M."/>
            <person name="Benoit J.B."/>
            <person name="Bornberg-Bauer E."/>
            <person name="Tobe S.S."/>
        </authorList>
    </citation>
    <scope>NUCLEOTIDE SEQUENCE</scope>
    <source>
        <strain evidence="15">Stay&amp;Tobe</strain>
    </source>
</reference>
<dbReference type="FunFam" id="2.60.40.10:FF:000238">
    <property type="entry name" value="Neuronal cell adhesion molecule"/>
    <property type="match status" value="1"/>
</dbReference>
<dbReference type="Proteomes" id="UP001233999">
    <property type="component" value="Unassembled WGS sequence"/>
</dbReference>
<evidence type="ECO:0000256" key="8">
    <source>
        <dbReference type="ARBA" id="ARBA00023136"/>
    </source>
</evidence>
<feature type="repeat" description="MBT" evidence="12">
    <location>
        <begin position="1"/>
        <end position="79"/>
    </location>
</feature>
<feature type="domain" description="Ig-like" evidence="14">
    <location>
        <begin position="735"/>
        <end position="833"/>
    </location>
</feature>
<evidence type="ECO:0000256" key="11">
    <source>
        <dbReference type="ARBA" id="ARBA00023319"/>
    </source>
</evidence>
<gene>
    <name evidence="15" type="ORF">L9F63_006021</name>
</gene>
<feature type="compositionally biased region" description="Basic and acidic residues" evidence="13">
    <location>
        <begin position="677"/>
        <end position="687"/>
    </location>
</feature>
<dbReference type="Gene3D" id="2.30.30.140">
    <property type="match status" value="4"/>
</dbReference>
<dbReference type="GO" id="GO:0098609">
    <property type="term" value="P:cell-cell adhesion"/>
    <property type="evidence" value="ECO:0007669"/>
    <property type="project" value="UniProtKB-ARBA"/>
</dbReference>
<evidence type="ECO:0000256" key="12">
    <source>
        <dbReference type="PROSITE-ProRule" id="PRU00459"/>
    </source>
</evidence>
<dbReference type="InterPro" id="IPR021987">
    <property type="entry name" value="SLED"/>
</dbReference>
<dbReference type="SUPFAM" id="SSF48726">
    <property type="entry name" value="Immunoglobulin"/>
    <property type="match status" value="5"/>
</dbReference>
<feature type="repeat" description="MBT" evidence="12">
    <location>
        <begin position="320"/>
        <end position="420"/>
    </location>
</feature>
<feature type="compositionally biased region" description="Polar residues" evidence="13">
    <location>
        <begin position="639"/>
        <end position="675"/>
    </location>
</feature>
<keyword evidence="7" id="KW-1133">Transmembrane helix</keyword>
<dbReference type="InterPro" id="IPR036179">
    <property type="entry name" value="Ig-like_dom_sf"/>
</dbReference>
<dbReference type="FunFam" id="2.60.40.10:FF:001718">
    <property type="entry name" value="Neuroglian, isoform D"/>
    <property type="match status" value="1"/>
</dbReference>
<dbReference type="PROSITE" id="PS51079">
    <property type="entry name" value="MBT"/>
    <property type="match status" value="4"/>
</dbReference>
<keyword evidence="16" id="KW-1185">Reference proteome</keyword>
<feature type="non-terminal residue" evidence="15">
    <location>
        <position position="1270"/>
    </location>
</feature>
<dbReference type="Pfam" id="PF12140">
    <property type="entry name" value="SLED"/>
    <property type="match status" value="1"/>
</dbReference>
<feature type="domain" description="Ig-like" evidence="14">
    <location>
        <begin position="1179"/>
        <end position="1268"/>
    </location>
</feature>
<dbReference type="InterPro" id="IPR003599">
    <property type="entry name" value="Ig_sub"/>
</dbReference>
<dbReference type="Pfam" id="PF02820">
    <property type="entry name" value="MBT"/>
    <property type="match status" value="4"/>
</dbReference>
<evidence type="ECO:0000256" key="7">
    <source>
        <dbReference type="ARBA" id="ARBA00022989"/>
    </source>
</evidence>
<dbReference type="PANTHER" id="PTHR10075">
    <property type="entry name" value="BASIGIN RELATED"/>
    <property type="match status" value="1"/>
</dbReference>
<evidence type="ECO:0000256" key="5">
    <source>
        <dbReference type="ARBA" id="ARBA00022737"/>
    </source>
</evidence>
<evidence type="ECO:0000256" key="13">
    <source>
        <dbReference type="SAM" id="MobiDB-lite"/>
    </source>
</evidence>
<keyword evidence="3" id="KW-0812">Transmembrane</keyword>
<dbReference type="InterPro" id="IPR013098">
    <property type="entry name" value="Ig_I-set"/>
</dbReference>
<keyword evidence="4" id="KW-0732">Signal</keyword>
<proteinExistence type="predicted"/>
<dbReference type="CDD" id="cd20096">
    <property type="entry name" value="MBT_SFMBT_rpt4"/>
    <property type="match status" value="1"/>
</dbReference>
<dbReference type="GO" id="GO:0030424">
    <property type="term" value="C:axon"/>
    <property type="evidence" value="ECO:0007669"/>
    <property type="project" value="UniProtKB-ARBA"/>
</dbReference>
<dbReference type="InterPro" id="IPR038348">
    <property type="entry name" value="SLED_sf"/>
</dbReference>
<evidence type="ECO:0000256" key="3">
    <source>
        <dbReference type="ARBA" id="ARBA00022692"/>
    </source>
</evidence>
<evidence type="ECO:0000256" key="6">
    <source>
        <dbReference type="ARBA" id="ARBA00022889"/>
    </source>
</evidence>
<feature type="compositionally biased region" description="Basic residues" evidence="13">
    <location>
        <begin position="617"/>
        <end position="628"/>
    </location>
</feature>
<feature type="domain" description="Ig-like" evidence="14">
    <location>
        <begin position="997"/>
        <end position="1084"/>
    </location>
</feature>
<dbReference type="SMART" id="SM00408">
    <property type="entry name" value="IGc2"/>
    <property type="match status" value="5"/>
</dbReference>
<organism evidence="15 16">
    <name type="scientific">Diploptera punctata</name>
    <name type="common">Pacific beetle cockroach</name>
    <dbReference type="NCBI Taxonomy" id="6984"/>
    <lineage>
        <taxon>Eukaryota</taxon>
        <taxon>Metazoa</taxon>
        <taxon>Ecdysozoa</taxon>
        <taxon>Arthropoda</taxon>
        <taxon>Hexapoda</taxon>
        <taxon>Insecta</taxon>
        <taxon>Pterygota</taxon>
        <taxon>Neoptera</taxon>
        <taxon>Polyneoptera</taxon>
        <taxon>Dictyoptera</taxon>
        <taxon>Blattodea</taxon>
        <taxon>Blaberoidea</taxon>
        <taxon>Blaberidae</taxon>
        <taxon>Diplopterinae</taxon>
        <taxon>Diploptera</taxon>
    </lineage>
</organism>
<dbReference type="InterPro" id="IPR007110">
    <property type="entry name" value="Ig-like_dom"/>
</dbReference>
<feature type="repeat" description="MBT" evidence="12">
    <location>
        <begin position="87"/>
        <end position="188"/>
    </location>
</feature>
<feature type="non-terminal residue" evidence="15">
    <location>
        <position position="1"/>
    </location>
</feature>
<reference evidence="15" key="2">
    <citation type="submission" date="2023-05" db="EMBL/GenBank/DDBJ databases">
        <authorList>
            <person name="Fouks B."/>
        </authorList>
    </citation>
    <scope>NUCLEOTIDE SEQUENCE</scope>
    <source>
        <strain evidence="15">Stay&amp;Tobe</strain>
        <tissue evidence="15">Testes</tissue>
    </source>
</reference>
<keyword evidence="10" id="KW-0325">Glycoprotein</keyword>
<dbReference type="InterPro" id="IPR013783">
    <property type="entry name" value="Ig-like_fold"/>
</dbReference>
<feature type="repeat" description="MBT" evidence="12">
    <location>
        <begin position="200"/>
        <end position="310"/>
    </location>
</feature>
<evidence type="ECO:0000259" key="14">
    <source>
        <dbReference type="PROSITE" id="PS50835"/>
    </source>
</evidence>
<dbReference type="PROSITE" id="PS50835">
    <property type="entry name" value="IG_LIKE"/>
    <property type="match status" value="5"/>
</dbReference>
<dbReference type="Pfam" id="PF07679">
    <property type="entry name" value="I-set"/>
    <property type="match status" value="4"/>
</dbReference>
<dbReference type="GO" id="GO:0048468">
    <property type="term" value="P:cell development"/>
    <property type="evidence" value="ECO:0007669"/>
    <property type="project" value="UniProtKB-ARBA"/>
</dbReference>
<protein>
    <recommendedName>
        <fullName evidence="14">Ig-like domain-containing protein</fullName>
    </recommendedName>
</protein>
<dbReference type="EMBL" id="JASPKZ010009361">
    <property type="protein sequence ID" value="KAJ9577398.1"/>
    <property type="molecule type" value="Genomic_DNA"/>
</dbReference>
<feature type="domain" description="Ig-like" evidence="14">
    <location>
        <begin position="1090"/>
        <end position="1174"/>
    </location>
</feature>
<keyword evidence="5" id="KW-0677">Repeat</keyword>
<dbReference type="GO" id="GO:0005886">
    <property type="term" value="C:plasma membrane"/>
    <property type="evidence" value="ECO:0007669"/>
    <property type="project" value="UniProtKB-SubCell"/>
</dbReference>
<comment type="subcellular location">
    <subcellularLocation>
        <location evidence="1">Cell membrane</location>
        <topology evidence="1">Single-pass type I membrane protein</topology>
    </subcellularLocation>
</comment>
<keyword evidence="11" id="KW-0393">Immunoglobulin domain</keyword>
<dbReference type="GO" id="GO:0006355">
    <property type="term" value="P:regulation of DNA-templated transcription"/>
    <property type="evidence" value="ECO:0007669"/>
    <property type="project" value="InterPro"/>
</dbReference>
<dbReference type="AlphaFoldDB" id="A0AAD7ZBB8"/>
<dbReference type="PANTHER" id="PTHR10075:SF100">
    <property type="entry name" value="FASCICLIN-2"/>
    <property type="match status" value="1"/>
</dbReference>
<evidence type="ECO:0000256" key="1">
    <source>
        <dbReference type="ARBA" id="ARBA00004251"/>
    </source>
</evidence>
<sequence>VEQSLQSGLHEGMMLEVPNKLNPACYWLASIVMACGPLLRLRYIGHEEDRTKDFWCDLTKVQVYPLGRCKEQNMSIQPPDELVPKLLDCKAFVAQAIQTAESVPSQLLSGDGFTPVDRIKQGMKVEVQDKMNPHHLWISTNSGGGGGRLLLRYDTPDSSSPDFWLFYTSPRIFPMGWAGEKGSPWQLSWPSHMNTHHGKEEWEAIMEMAKEDARRVPSPPDLFENNYFNIPLHTFVVGMKLEAIHPENMIEICPASIMTVYSAYHFLVKIDSYAAMDTDETESYWLCTAQHPYIFPAGWAQEHELQLTHPRGWTTNKEEFDWTEYLEITKSIPAPSSCFPRRESAEDLGFGQGMKLEVVNPENQNQICAATIIKIIEHLLEFLHLNCGKNFHPNHIVSMDSHDIFPVGWCESNSYPLKPPRSFHIQVKHQEVPQVVRNKKEMSGASNGQQPLLHQRSSWCPKIYFNHKCFSGPFLSKGKLAQLPKAVGPGPVTLVMREVLSMLISVAYKSSRVLKELQTDGKPEPGMHLEVLKAKYKNNTYRASVALVTAADEVPEFCKNVCNKLQVSLFFGPVSIGDKNCPESCNTLSKTRFTQYWMHGKRKIGRPKGESSNLIPRPKKKRGRKRIFQKSETDMEDMVSQSGGTGNDSDASQDIADSNMSNGNSPTGSGDSSMSGAERESDSHNKDCSQVAQQCKDEGEIQGSTINMGTSVRTVQLLLIAVCVLQATSIIQTPPRIVKQPPTDELLFQVAQQQNENDKPFIIECEAEGEPAPKYRWIKNGKPFDWQAYDDRISQQPGRGSLVISSPRDEDLGQYQCFAENEWGTATSNSNADGGIKSINNSRMTLDPEGNLWFSNVTRHDASDDFYYACAATSVFRNEYKVGNRVTLNVIPTGTSAAQNRHEPILQYISRKNDIALRGKKVEMYCIFGGTPLPQTVWSKDGRPLQSSDRVTQNNYGKSLVIKHAMFEDEGTYTCDVSNGVGQAKSNSIKLAVMAIPYFTEEPEIINAAEDETVEFRCKASGVPEPEIKWIHNGKPIGEAPPNPRRKVTPNSIIIEKLNKKDTGNYGCNATNSLGYVYKDVYVNVLALAPEITDPPGKEATVDGRIVILTCRVFGAPKPKVKWIHGHVELTGGRYLVRDNGDLEIRDVTFTDAGDYTCHAENKFGDAKAEGSLVVKEHTKITDEPEDYEVAAGNTATFRCNAVSDPSLSLSIEWLNDGQQIDFEAEPRFVRSSDYSLTVTKTTELDSGTYTCVAKTDLDEATAQATLTVQ</sequence>
<dbReference type="CDD" id="cd20095">
    <property type="entry name" value="MBT_SFMBT_rpt3"/>
    <property type="match status" value="1"/>
</dbReference>
<dbReference type="SMART" id="SM00409">
    <property type="entry name" value="IG"/>
    <property type="match status" value="5"/>
</dbReference>
<dbReference type="Pfam" id="PF13927">
    <property type="entry name" value="Ig_3"/>
    <property type="match status" value="1"/>
</dbReference>
<dbReference type="Gene3D" id="2.60.40.10">
    <property type="entry name" value="Immunoglobulins"/>
    <property type="match status" value="6"/>
</dbReference>
<keyword evidence="8" id="KW-0472">Membrane</keyword>
<keyword evidence="9" id="KW-1015">Disulfide bond</keyword>
<keyword evidence="6" id="KW-0130">Cell adhesion</keyword>
<dbReference type="Gene3D" id="3.90.1150.190">
    <property type="entry name" value="SLED domain"/>
    <property type="match status" value="1"/>
</dbReference>
<evidence type="ECO:0000256" key="4">
    <source>
        <dbReference type="ARBA" id="ARBA00022729"/>
    </source>
</evidence>
<evidence type="ECO:0000313" key="15">
    <source>
        <dbReference type="EMBL" id="KAJ9577398.1"/>
    </source>
</evidence>
<evidence type="ECO:0000256" key="9">
    <source>
        <dbReference type="ARBA" id="ARBA00023157"/>
    </source>
</evidence>
<evidence type="ECO:0000313" key="16">
    <source>
        <dbReference type="Proteomes" id="UP001233999"/>
    </source>
</evidence>
<dbReference type="InterPro" id="IPR003598">
    <property type="entry name" value="Ig_sub2"/>
</dbReference>
<dbReference type="SMART" id="SM00561">
    <property type="entry name" value="MBT"/>
    <property type="match status" value="4"/>
</dbReference>
<dbReference type="CDD" id="cd20093">
    <property type="entry name" value="MBT_SFMBT_rpt1"/>
    <property type="match status" value="1"/>
</dbReference>
<keyword evidence="2" id="KW-1003">Cell membrane</keyword>
<accession>A0AAD7ZBB8</accession>
<dbReference type="SUPFAM" id="SSF63748">
    <property type="entry name" value="Tudor/PWWP/MBT"/>
    <property type="match status" value="4"/>
</dbReference>
<feature type="region of interest" description="Disordered" evidence="13">
    <location>
        <begin position="600"/>
        <end position="692"/>
    </location>
</feature>
<dbReference type="FunFam" id="2.60.40.10:FF:000032">
    <property type="entry name" value="palladin isoform X1"/>
    <property type="match status" value="2"/>
</dbReference>